<organism evidence="7 8">
    <name type="scientific">Crassostrea virginica</name>
    <name type="common">Eastern oyster</name>
    <dbReference type="NCBI Taxonomy" id="6565"/>
    <lineage>
        <taxon>Eukaryota</taxon>
        <taxon>Metazoa</taxon>
        <taxon>Spiralia</taxon>
        <taxon>Lophotrochozoa</taxon>
        <taxon>Mollusca</taxon>
        <taxon>Bivalvia</taxon>
        <taxon>Autobranchia</taxon>
        <taxon>Pteriomorphia</taxon>
        <taxon>Ostreida</taxon>
        <taxon>Ostreoidea</taxon>
        <taxon>Ostreidae</taxon>
        <taxon>Crassostrea</taxon>
    </lineage>
</organism>
<proteinExistence type="predicted"/>
<dbReference type="PANTHER" id="PTHR12420:SF45">
    <property type="entry name" value="TRANSCRIPTIONAL REGULATOR ATRX HOMOLOG"/>
    <property type="match status" value="1"/>
</dbReference>
<feature type="compositionally biased region" description="Basic and acidic residues" evidence="5">
    <location>
        <begin position="362"/>
        <end position="380"/>
    </location>
</feature>
<dbReference type="OrthoDB" id="2384350at2759"/>
<protein>
    <submittedName>
        <fullName evidence="8">Uncharacterized protein LOC111121255</fullName>
    </submittedName>
</protein>
<accession>A0A8B8CQN2</accession>
<dbReference type="Proteomes" id="UP000694844">
    <property type="component" value="Chromosome 2"/>
</dbReference>
<dbReference type="GeneID" id="111121255"/>
<feature type="coiled-coil region" evidence="4">
    <location>
        <begin position="138"/>
        <end position="165"/>
    </location>
</feature>
<keyword evidence="4" id="KW-0175">Coiled coil</keyword>
<reference evidence="8" key="1">
    <citation type="submission" date="2025-08" db="UniProtKB">
        <authorList>
            <consortium name="RefSeq"/>
        </authorList>
    </citation>
    <scope>IDENTIFICATION</scope>
    <source>
        <tissue evidence="8">Whole sample</tissue>
    </source>
</reference>
<keyword evidence="1" id="KW-0479">Metal-binding</keyword>
<evidence type="ECO:0000313" key="7">
    <source>
        <dbReference type="Proteomes" id="UP000694844"/>
    </source>
</evidence>
<dbReference type="PANTHER" id="PTHR12420">
    <property type="entry name" value="PHD FINGER PROTEIN"/>
    <property type="match status" value="1"/>
</dbReference>
<sequence>MEDLKCGFCHLGTEVESICGKLHHDSKKTAAHHKCMQYSADLVQYKFEHFGGFKIEKVENEIRRGRRLKCSICKNDKSRQGKWLGATSGCAIPSCSKTFHYYCAKLDDVALTKRMEVRYLQENTSIVMYRVFCSAAHYEQFKNNKASLKNQHRQLVNNCSDEEAESDSEEIPEVPIDSQNTQMEEDILCLSQLSPCHSLNNGESSTNEKGDAGKLSTKKSKTKEVTESKCSPINLFPTGANRIKETRGSAKSSPKTMCRTGANHANGSPAKVSPVKAKTNVPKGKEKDSSEISNEENGFQSLSDSSDSELENPFNRKPGKKNAKEDRQSLNQSKDQKQELNSDESKNSTQRAKKSNNGGKQDASKETVESRRKTKQEAARQQKSAVSRKKAVFKGRDLETNKTTEGGQRYITAELHVETSPSSVDEAIREEDETSNGQGDISDEEMVVETNGSTKGSVMQQKSSPPSPNHLPEMSSESEWEEMAQFPACAVAISSTTKVWPSKRNMIIQRAKEGFDVNHVAIWTTTNSFSDQFTDEYLPHLMRIITDMVRERRFKKLGCLLTDRVYQLTQMDSIKHMVDLPDEVVENIRKSLMKKLDREEINGEEVLFMDTSLNTLFLKLNDTVDRVCKIRNTLLPHAKEFLGHLFEWKESTVSSAPLNQSDAEMEWKGIKNWMTHQQWNLSESSIYPSDDIFLASNKNQGIEELIMHQSPNGDNKRKVVFVRAMKEVVNYNMFIQELILSCVETDDTLIVCHSVPVITRQSLVPEDLPKETQVQVMSAFKPSNKRGISILVIHICNQKQQRLTTGQSQVSAIPGGDEITVCLEDINRKPDRKRKSVTEKARTSAQKRKRAA</sequence>
<dbReference type="KEGG" id="cvn:111121255"/>
<evidence type="ECO:0000256" key="1">
    <source>
        <dbReference type="ARBA" id="ARBA00022723"/>
    </source>
</evidence>
<dbReference type="GO" id="GO:0008270">
    <property type="term" value="F:zinc ion binding"/>
    <property type="evidence" value="ECO:0007669"/>
    <property type="project" value="UniProtKB-KW"/>
</dbReference>
<dbReference type="GO" id="GO:0005634">
    <property type="term" value="C:nucleus"/>
    <property type="evidence" value="ECO:0007669"/>
    <property type="project" value="TreeGrafter"/>
</dbReference>
<evidence type="ECO:0000256" key="2">
    <source>
        <dbReference type="ARBA" id="ARBA00022771"/>
    </source>
</evidence>
<evidence type="ECO:0000256" key="4">
    <source>
        <dbReference type="SAM" id="Coils"/>
    </source>
</evidence>
<keyword evidence="7" id="KW-1185">Reference proteome</keyword>
<dbReference type="RefSeq" id="XP_022318138.1">
    <property type="nucleotide sequence ID" value="XM_022462430.1"/>
</dbReference>
<evidence type="ECO:0000259" key="6">
    <source>
        <dbReference type="PROSITE" id="PS51805"/>
    </source>
</evidence>
<gene>
    <name evidence="8" type="primary">LOC111121255</name>
</gene>
<dbReference type="AlphaFoldDB" id="A0A8B8CQN2"/>
<feature type="compositionally biased region" description="Polar residues" evidence="5">
    <location>
        <begin position="450"/>
        <end position="464"/>
    </location>
</feature>
<dbReference type="Gene3D" id="3.30.40.10">
    <property type="entry name" value="Zinc/RING finger domain, C3HC4 (zinc finger)"/>
    <property type="match status" value="1"/>
</dbReference>
<keyword evidence="2" id="KW-0863">Zinc-finger</keyword>
<feature type="compositionally biased region" description="Polar residues" evidence="5">
    <location>
        <begin position="347"/>
        <end position="359"/>
    </location>
</feature>
<feature type="region of interest" description="Disordered" evidence="5">
    <location>
        <begin position="200"/>
        <end position="479"/>
    </location>
</feature>
<evidence type="ECO:0000313" key="8">
    <source>
        <dbReference type="RefSeq" id="XP_022318138.1"/>
    </source>
</evidence>
<feature type="region of interest" description="Disordered" evidence="5">
    <location>
        <begin position="830"/>
        <end position="852"/>
    </location>
</feature>
<dbReference type="Pfam" id="PF13771">
    <property type="entry name" value="zf-HC5HC2H"/>
    <property type="match status" value="1"/>
</dbReference>
<evidence type="ECO:0000256" key="5">
    <source>
        <dbReference type="SAM" id="MobiDB-lite"/>
    </source>
</evidence>
<feature type="compositionally biased region" description="Polar residues" evidence="5">
    <location>
        <begin position="291"/>
        <end position="300"/>
    </location>
</feature>
<dbReference type="InterPro" id="IPR013083">
    <property type="entry name" value="Znf_RING/FYVE/PHD"/>
</dbReference>
<evidence type="ECO:0000256" key="3">
    <source>
        <dbReference type="ARBA" id="ARBA00022833"/>
    </source>
</evidence>
<name>A0A8B8CQN2_CRAVI</name>
<dbReference type="PROSITE" id="PS51805">
    <property type="entry name" value="EPHD"/>
    <property type="match status" value="1"/>
</dbReference>
<dbReference type="InterPro" id="IPR051188">
    <property type="entry name" value="PHD-type_Zinc_Finger"/>
</dbReference>
<dbReference type="InterPro" id="IPR034732">
    <property type="entry name" value="EPHD"/>
</dbReference>
<feature type="domain" description="PHD-type" evidence="6">
    <location>
        <begin position="3"/>
        <end position="137"/>
    </location>
</feature>
<keyword evidence="3" id="KW-0862">Zinc</keyword>
<feature type="compositionally biased region" description="Basic and acidic residues" evidence="5">
    <location>
        <begin position="322"/>
        <end position="346"/>
    </location>
</feature>